<protein>
    <recommendedName>
        <fullName evidence="3">Synaptotagmin SMP domain-containing protein</fullName>
    </recommendedName>
</protein>
<dbReference type="OMA" id="FIREMWP"/>
<dbReference type="CDD" id="cd21677">
    <property type="entry name" value="SMP_SYT"/>
    <property type="match status" value="1"/>
</dbReference>
<feature type="domain" description="Synaptotagmin SMP" evidence="3">
    <location>
        <begin position="29"/>
        <end position="183"/>
    </location>
</feature>
<dbReference type="HOGENOM" id="CLU_1412210_0_0_1"/>
<dbReference type="InParanoid" id="D8R1I1"/>
<dbReference type="PANTHER" id="PTHR10774:SF188">
    <property type="entry name" value="SYNAPTOTAGMIN-2"/>
    <property type="match status" value="1"/>
</dbReference>
<evidence type="ECO:0000313" key="5">
    <source>
        <dbReference type="Proteomes" id="UP000001514"/>
    </source>
</evidence>
<sequence>PGIPLWVKNPDYDRVSCILFYFLSLLALQMQAICKIIRDTAKPYIEEYGTKYRLQSCEFEVLTLGTLPLTFVNVCDDSLLGRIKVYDTQEKEIEPSLKWEIFFFEDFLQVVDLQVFATARVTLKPLAPAFPCFCKIIVSLMEKPHVDFGLKLLGGDLMAIPGLYAFVQDLIKDKVSEMYLWPKTEINVIDDPE</sequence>
<keyword evidence="5" id="KW-1185">Reference proteome</keyword>
<accession>D8R1I1</accession>
<dbReference type="eggNOG" id="KOG1012">
    <property type="taxonomic scope" value="Eukaryota"/>
</dbReference>
<dbReference type="EMBL" id="GL377570">
    <property type="protein sequence ID" value="EFJ33895.1"/>
    <property type="molecule type" value="Genomic_DNA"/>
</dbReference>
<dbReference type="KEGG" id="smo:SELMODRAFT_83478"/>
<organism evidence="5">
    <name type="scientific">Selaginella moellendorffii</name>
    <name type="common">Spikemoss</name>
    <dbReference type="NCBI Taxonomy" id="88036"/>
    <lineage>
        <taxon>Eukaryota</taxon>
        <taxon>Viridiplantae</taxon>
        <taxon>Streptophyta</taxon>
        <taxon>Embryophyta</taxon>
        <taxon>Tracheophyta</taxon>
        <taxon>Lycopodiopsida</taxon>
        <taxon>Selaginellales</taxon>
        <taxon>Selaginellaceae</taxon>
        <taxon>Selaginella</taxon>
    </lineage>
</organism>
<reference evidence="4 5" key="1">
    <citation type="journal article" date="2011" name="Science">
        <title>The Selaginella genome identifies genetic changes associated with the evolution of vascular plants.</title>
        <authorList>
            <person name="Banks J.A."/>
            <person name="Nishiyama T."/>
            <person name="Hasebe M."/>
            <person name="Bowman J.L."/>
            <person name="Gribskov M."/>
            <person name="dePamphilis C."/>
            <person name="Albert V.A."/>
            <person name="Aono N."/>
            <person name="Aoyama T."/>
            <person name="Ambrose B.A."/>
            <person name="Ashton N.W."/>
            <person name="Axtell M.J."/>
            <person name="Barker E."/>
            <person name="Barker M.S."/>
            <person name="Bennetzen J.L."/>
            <person name="Bonawitz N.D."/>
            <person name="Chapple C."/>
            <person name="Cheng C."/>
            <person name="Correa L.G."/>
            <person name="Dacre M."/>
            <person name="DeBarry J."/>
            <person name="Dreyer I."/>
            <person name="Elias M."/>
            <person name="Engstrom E.M."/>
            <person name="Estelle M."/>
            <person name="Feng L."/>
            <person name="Finet C."/>
            <person name="Floyd S.K."/>
            <person name="Frommer W.B."/>
            <person name="Fujita T."/>
            <person name="Gramzow L."/>
            <person name="Gutensohn M."/>
            <person name="Harholt J."/>
            <person name="Hattori M."/>
            <person name="Heyl A."/>
            <person name="Hirai T."/>
            <person name="Hiwatashi Y."/>
            <person name="Ishikawa M."/>
            <person name="Iwata M."/>
            <person name="Karol K.G."/>
            <person name="Koehler B."/>
            <person name="Kolukisaoglu U."/>
            <person name="Kubo M."/>
            <person name="Kurata T."/>
            <person name="Lalonde S."/>
            <person name="Li K."/>
            <person name="Li Y."/>
            <person name="Litt A."/>
            <person name="Lyons E."/>
            <person name="Manning G."/>
            <person name="Maruyama T."/>
            <person name="Michael T.P."/>
            <person name="Mikami K."/>
            <person name="Miyazaki S."/>
            <person name="Morinaga S."/>
            <person name="Murata T."/>
            <person name="Mueller-Roeber B."/>
            <person name="Nelson D.R."/>
            <person name="Obara M."/>
            <person name="Oguri Y."/>
            <person name="Olmstead R.G."/>
            <person name="Onodera N."/>
            <person name="Petersen B.L."/>
            <person name="Pils B."/>
            <person name="Prigge M."/>
            <person name="Rensing S.A."/>
            <person name="Riano-Pachon D.M."/>
            <person name="Roberts A.W."/>
            <person name="Sato Y."/>
            <person name="Scheller H.V."/>
            <person name="Schulz B."/>
            <person name="Schulz C."/>
            <person name="Shakirov E.V."/>
            <person name="Shibagaki N."/>
            <person name="Shinohara N."/>
            <person name="Shippen D.E."/>
            <person name="Soerensen I."/>
            <person name="Sotooka R."/>
            <person name="Sugimoto N."/>
            <person name="Sugita M."/>
            <person name="Sumikawa N."/>
            <person name="Tanurdzic M."/>
            <person name="Theissen G."/>
            <person name="Ulvskov P."/>
            <person name="Wakazuki S."/>
            <person name="Weng J.K."/>
            <person name="Willats W.W."/>
            <person name="Wipf D."/>
            <person name="Wolf P.G."/>
            <person name="Yang L."/>
            <person name="Zimmer A.D."/>
            <person name="Zhu Q."/>
            <person name="Mitros T."/>
            <person name="Hellsten U."/>
            <person name="Loque D."/>
            <person name="Otillar R."/>
            <person name="Salamov A."/>
            <person name="Schmutz J."/>
            <person name="Shapiro H."/>
            <person name="Lindquist E."/>
            <person name="Lucas S."/>
            <person name="Rokhsar D."/>
            <person name="Grigoriev I.V."/>
        </authorList>
    </citation>
    <scope>NUCLEOTIDE SEQUENCE [LARGE SCALE GENOMIC DNA]</scope>
</reference>
<proteinExistence type="predicted"/>
<dbReference type="Pfam" id="PF17047">
    <property type="entry name" value="SMP_LBD"/>
    <property type="match status" value="1"/>
</dbReference>
<dbReference type="InterPro" id="IPR045050">
    <property type="entry name" value="Synaptotagmin_plant"/>
</dbReference>
<evidence type="ECO:0000256" key="2">
    <source>
        <dbReference type="ARBA" id="ARBA00022989"/>
    </source>
</evidence>
<keyword evidence="2" id="KW-1133">Transmembrane helix</keyword>
<dbReference type="InterPro" id="IPR039010">
    <property type="entry name" value="Synaptotagmin_SMP"/>
</dbReference>
<dbReference type="GO" id="GO:0008289">
    <property type="term" value="F:lipid binding"/>
    <property type="evidence" value="ECO:0007669"/>
    <property type="project" value="InterPro"/>
</dbReference>
<keyword evidence="2" id="KW-0472">Membrane</keyword>
<name>D8R1I1_SELML</name>
<dbReference type="Gramene" id="EFJ33895">
    <property type="protein sequence ID" value="EFJ33895"/>
    <property type="gene ID" value="SELMODRAFT_83478"/>
</dbReference>
<evidence type="ECO:0000313" key="4">
    <source>
        <dbReference type="EMBL" id="EFJ33895.1"/>
    </source>
</evidence>
<dbReference type="AlphaFoldDB" id="D8R1I1"/>
<keyword evidence="1" id="KW-0812">Transmembrane</keyword>
<evidence type="ECO:0000259" key="3">
    <source>
        <dbReference type="Pfam" id="PF17047"/>
    </source>
</evidence>
<feature type="non-terminal residue" evidence="4">
    <location>
        <position position="1"/>
    </location>
</feature>
<dbReference type="PANTHER" id="PTHR10774">
    <property type="entry name" value="EXTENDED SYNAPTOTAGMIN-RELATED"/>
    <property type="match status" value="1"/>
</dbReference>
<evidence type="ECO:0000256" key="1">
    <source>
        <dbReference type="ARBA" id="ARBA00022692"/>
    </source>
</evidence>
<gene>
    <name evidence="4" type="ORF">SELMODRAFT_83478</name>
</gene>
<dbReference type="Proteomes" id="UP000001514">
    <property type="component" value="Unassembled WGS sequence"/>
</dbReference>